<dbReference type="GO" id="GO:0003700">
    <property type="term" value="F:DNA-binding transcription factor activity"/>
    <property type="evidence" value="ECO:0007669"/>
    <property type="project" value="InterPro"/>
</dbReference>
<keyword evidence="4" id="KW-0804">Transcription</keyword>
<evidence type="ECO:0000259" key="5">
    <source>
        <dbReference type="PROSITE" id="PS50931"/>
    </source>
</evidence>
<dbReference type="EMBL" id="NGJU01000020">
    <property type="protein sequence ID" value="RST93061.1"/>
    <property type="molecule type" value="Genomic_DNA"/>
</dbReference>
<keyword evidence="2" id="KW-0805">Transcription regulation</keyword>
<dbReference type="AlphaFoldDB" id="A0A429ZH62"/>
<keyword evidence="7" id="KW-1185">Reference proteome</keyword>
<dbReference type="PRINTS" id="PR00039">
    <property type="entry name" value="HTHLYSR"/>
</dbReference>
<dbReference type="RefSeq" id="WP_126781561.1">
    <property type="nucleotide sequence ID" value="NZ_CAUQJP010000006.1"/>
</dbReference>
<dbReference type="CDD" id="cd05466">
    <property type="entry name" value="PBP2_LTTR_substrate"/>
    <property type="match status" value="1"/>
</dbReference>
<dbReference type="GO" id="GO:0005829">
    <property type="term" value="C:cytosol"/>
    <property type="evidence" value="ECO:0007669"/>
    <property type="project" value="TreeGrafter"/>
</dbReference>
<dbReference type="PANTHER" id="PTHR30419:SF8">
    <property type="entry name" value="NITROGEN ASSIMILATION TRANSCRIPTIONAL ACTIVATOR-RELATED"/>
    <property type="match status" value="1"/>
</dbReference>
<protein>
    <submittedName>
        <fullName evidence="6">Transcriptional regulator</fullName>
    </submittedName>
</protein>
<comment type="caution">
    <text evidence="6">The sequence shown here is derived from an EMBL/GenBank/DDBJ whole genome shotgun (WGS) entry which is preliminary data.</text>
</comment>
<dbReference type="Gene3D" id="1.10.10.10">
    <property type="entry name" value="Winged helix-like DNA-binding domain superfamily/Winged helix DNA-binding domain"/>
    <property type="match status" value="1"/>
</dbReference>
<dbReference type="PROSITE" id="PS50931">
    <property type="entry name" value="HTH_LYSR"/>
    <property type="match status" value="1"/>
</dbReference>
<dbReference type="SUPFAM" id="SSF46785">
    <property type="entry name" value="Winged helix' DNA-binding domain"/>
    <property type="match status" value="1"/>
</dbReference>
<sequence length="298" mass="33385">MEIRVLNYFLAVVRAETITKAAEDLHITQPTLSRQLKQLEDQLGVTLFQRGSRKIKLTSEGELLYRRGSEIVELANKTRRELTEQEGALEGVVSIGSGEFAAAQLLPELLASFSAKHPLVSYDLYTGTADTVRQRMDQGLTDIGLLLEPVNIQNFDYIRLKTQEQWVILMKPDHPLAHKAAISPENLVGIPLIMVSRQVIRDELASWFGDYFSELTINYKSNLSTNAAVLVRHNLGCAITIAGSLPYLDQKELTTRPLTPSLKTTSLLAWKRDQPFSRATTQFIAHTKSFLSMTADQT</sequence>
<evidence type="ECO:0000313" key="7">
    <source>
        <dbReference type="Proteomes" id="UP000287239"/>
    </source>
</evidence>
<evidence type="ECO:0000256" key="2">
    <source>
        <dbReference type="ARBA" id="ARBA00023015"/>
    </source>
</evidence>
<dbReference type="Pfam" id="PF03466">
    <property type="entry name" value="LysR_substrate"/>
    <property type="match status" value="1"/>
</dbReference>
<dbReference type="FunFam" id="1.10.10.10:FF:000001">
    <property type="entry name" value="LysR family transcriptional regulator"/>
    <property type="match status" value="1"/>
</dbReference>
<evidence type="ECO:0000256" key="4">
    <source>
        <dbReference type="ARBA" id="ARBA00023163"/>
    </source>
</evidence>
<comment type="similarity">
    <text evidence="1">Belongs to the LysR transcriptional regulatory family.</text>
</comment>
<dbReference type="Pfam" id="PF00126">
    <property type="entry name" value="HTH_1"/>
    <property type="match status" value="1"/>
</dbReference>
<dbReference type="InterPro" id="IPR000847">
    <property type="entry name" value="LysR_HTH_N"/>
</dbReference>
<organism evidence="6 7">
    <name type="scientific">Vagococcus salmoninarum</name>
    <dbReference type="NCBI Taxonomy" id="2739"/>
    <lineage>
        <taxon>Bacteria</taxon>
        <taxon>Bacillati</taxon>
        <taxon>Bacillota</taxon>
        <taxon>Bacilli</taxon>
        <taxon>Lactobacillales</taxon>
        <taxon>Enterococcaceae</taxon>
        <taxon>Vagococcus</taxon>
    </lineage>
</organism>
<proteinExistence type="inferred from homology"/>
<dbReference type="Gene3D" id="3.40.190.290">
    <property type="match status" value="1"/>
</dbReference>
<feature type="domain" description="HTH lysR-type" evidence="5">
    <location>
        <begin position="1"/>
        <end position="58"/>
    </location>
</feature>
<dbReference type="InterPro" id="IPR005119">
    <property type="entry name" value="LysR_subst-bd"/>
</dbReference>
<name>A0A429ZH62_9ENTE</name>
<evidence type="ECO:0000256" key="1">
    <source>
        <dbReference type="ARBA" id="ARBA00009437"/>
    </source>
</evidence>
<accession>A0A429ZH62</accession>
<dbReference type="Proteomes" id="UP000287239">
    <property type="component" value="Unassembled WGS sequence"/>
</dbReference>
<evidence type="ECO:0000313" key="6">
    <source>
        <dbReference type="EMBL" id="RST93061.1"/>
    </source>
</evidence>
<dbReference type="PANTHER" id="PTHR30419">
    <property type="entry name" value="HTH-TYPE TRANSCRIPTIONAL REGULATOR YBHD"/>
    <property type="match status" value="1"/>
</dbReference>
<dbReference type="InterPro" id="IPR036388">
    <property type="entry name" value="WH-like_DNA-bd_sf"/>
</dbReference>
<dbReference type="SUPFAM" id="SSF53850">
    <property type="entry name" value="Periplasmic binding protein-like II"/>
    <property type="match status" value="1"/>
</dbReference>
<evidence type="ECO:0000256" key="3">
    <source>
        <dbReference type="ARBA" id="ARBA00023125"/>
    </source>
</evidence>
<reference evidence="6 7" key="1">
    <citation type="submission" date="2017-05" db="EMBL/GenBank/DDBJ databases">
        <title>Vagococcus spp. assemblies.</title>
        <authorList>
            <person name="Gulvik C.A."/>
        </authorList>
    </citation>
    <scope>NUCLEOTIDE SEQUENCE [LARGE SCALE GENOMIC DNA]</scope>
    <source>
        <strain evidence="6 7">NCFB 2777</strain>
    </source>
</reference>
<gene>
    <name evidence="6" type="ORF">CBF35_12360</name>
</gene>
<dbReference type="GO" id="GO:0003677">
    <property type="term" value="F:DNA binding"/>
    <property type="evidence" value="ECO:0007669"/>
    <property type="project" value="UniProtKB-KW"/>
</dbReference>
<dbReference type="GeneID" id="98569134"/>
<dbReference type="InterPro" id="IPR050950">
    <property type="entry name" value="HTH-type_LysR_regulators"/>
</dbReference>
<dbReference type="OrthoDB" id="9803735at2"/>
<dbReference type="InterPro" id="IPR036390">
    <property type="entry name" value="WH_DNA-bd_sf"/>
</dbReference>
<keyword evidence="3" id="KW-0238">DNA-binding</keyword>